<dbReference type="PANTHER" id="PTHR48060:SF21">
    <property type="entry name" value="L DOMAIN-LIKE PROTEIN"/>
    <property type="match status" value="1"/>
</dbReference>
<dbReference type="InterPro" id="IPR032675">
    <property type="entry name" value="LRR_dom_sf"/>
</dbReference>
<protein>
    <submittedName>
        <fullName evidence="2">Uncharacterized protein</fullName>
    </submittedName>
</protein>
<evidence type="ECO:0000256" key="1">
    <source>
        <dbReference type="ARBA" id="ARBA00022729"/>
    </source>
</evidence>
<dbReference type="Gene3D" id="3.80.10.10">
    <property type="entry name" value="Ribonuclease Inhibitor"/>
    <property type="match status" value="1"/>
</dbReference>
<dbReference type="Pfam" id="PF00560">
    <property type="entry name" value="LRR_1"/>
    <property type="match status" value="1"/>
</dbReference>
<keyword evidence="1" id="KW-0732">Signal</keyword>
<name>A0ABS8SAU6_DATST</name>
<dbReference type="InterPro" id="IPR053211">
    <property type="entry name" value="DNA_repair-toleration"/>
</dbReference>
<sequence>MSILEKFFPSILKKAASAGAERNVFLSPEDGILPIISTIISNNCKLGQLVFTLFTVTFASNEEAPALLKRKATFLNQNNSLLASWILQGLLSGTIPSATENLTNLVYDLSANKFSGKIPPQIGSVTKLETLYIFDNHLNGSIPGESANVKNLAQ</sequence>
<dbReference type="InterPro" id="IPR001611">
    <property type="entry name" value="Leu-rich_rpt"/>
</dbReference>
<proteinExistence type="predicted"/>
<dbReference type="EMBL" id="JACEIK010000378">
    <property type="protein sequence ID" value="MCD7455931.1"/>
    <property type="molecule type" value="Genomic_DNA"/>
</dbReference>
<keyword evidence="3" id="KW-1185">Reference proteome</keyword>
<evidence type="ECO:0000313" key="2">
    <source>
        <dbReference type="EMBL" id="MCD7455931.1"/>
    </source>
</evidence>
<evidence type="ECO:0000313" key="3">
    <source>
        <dbReference type="Proteomes" id="UP000823775"/>
    </source>
</evidence>
<dbReference type="SUPFAM" id="SSF52058">
    <property type="entry name" value="L domain-like"/>
    <property type="match status" value="1"/>
</dbReference>
<reference evidence="2 3" key="1">
    <citation type="journal article" date="2021" name="BMC Genomics">
        <title>Datura genome reveals duplications of psychoactive alkaloid biosynthetic genes and high mutation rate following tissue culture.</title>
        <authorList>
            <person name="Rajewski A."/>
            <person name="Carter-House D."/>
            <person name="Stajich J."/>
            <person name="Litt A."/>
        </authorList>
    </citation>
    <scope>NUCLEOTIDE SEQUENCE [LARGE SCALE GENOMIC DNA]</scope>
    <source>
        <strain evidence="2">AR-01</strain>
    </source>
</reference>
<accession>A0ABS8SAU6</accession>
<organism evidence="2 3">
    <name type="scientific">Datura stramonium</name>
    <name type="common">Jimsonweed</name>
    <name type="synonym">Common thornapple</name>
    <dbReference type="NCBI Taxonomy" id="4076"/>
    <lineage>
        <taxon>Eukaryota</taxon>
        <taxon>Viridiplantae</taxon>
        <taxon>Streptophyta</taxon>
        <taxon>Embryophyta</taxon>
        <taxon>Tracheophyta</taxon>
        <taxon>Spermatophyta</taxon>
        <taxon>Magnoliopsida</taxon>
        <taxon>eudicotyledons</taxon>
        <taxon>Gunneridae</taxon>
        <taxon>Pentapetalae</taxon>
        <taxon>asterids</taxon>
        <taxon>lamiids</taxon>
        <taxon>Solanales</taxon>
        <taxon>Solanaceae</taxon>
        <taxon>Solanoideae</taxon>
        <taxon>Datureae</taxon>
        <taxon>Datura</taxon>
    </lineage>
</organism>
<dbReference type="PANTHER" id="PTHR48060">
    <property type="entry name" value="DNA DAMAGE-REPAIR/TOLERATION PROTEIN DRT100"/>
    <property type="match status" value="1"/>
</dbReference>
<dbReference type="Proteomes" id="UP000823775">
    <property type="component" value="Unassembled WGS sequence"/>
</dbReference>
<gene>
    <name evidence="2" type="ORF">HAX54_030218</name>
</gene>
<comment type="caution">
    <text evidence="2">The sequence shown here is derived from an EMBL/GenBank/DDBJ whole genome shotgun (WGS) entry which is preliminary data.</text>
</comment>